<reference evidence="2" key="1">
    <citation type="submission" date="2016-06" db="UniProtKB">
        <authorList>
            <consortium name="WormBaseParasite"/>
        </authorList>
    </citation>
    <scope>IDENTIFICATION</scope>
</reference>
<dbReference type="Proteomes" id="UP000050794">
    <property type="component" value="Unassembled WGS sequence"/>
</dbReference>
<name>A0A183UPC2_TOXCA</name>
<proteinExistence type="predicted"/>
<sequence>LNVDSGGCFCQYSRYSEGPITVSDIRREHRNKCSGVSFRAVVLDKEGHLRVVEIFQAFNNFYNYLREITISEEQCGQCSYQQSCGRECHRRSGSLEAVNLLFVAERICADVVQSTACTSKFVEGCRHWPNPNIPLPNVTKPMLDIVNNIEYLNCIPQKRADGDVCRCCCFPFAPNPTTFQCELKTVVVKPPLPPI</sequence>
<dbReference type="WBParaSite" id="TCNE_0001034201-mRNA-1">
    <property type="protein sequence ID" value="TCNE_0001034201-mRNA-1"/>
    <property type="gene ID" value="TCNE_0001034201"/>
</dbReference>
<dbReference type="PANTHER" id="PTHR37443">
    <property type="entry name" value="PROTEIN CBG09852-RELATED"/>
    <property type="match status" value="1"/>
</dbReference>
<dbReference type="InterPro" id="IPR040271">
    <property type="entry name" value="T19C3.2-like"/>
</dbReference>
<protein>
    <submittedName>
        <fullName evidence="2">SPASM domain-containing protein</fullName>
    </submittedName>
</protein>
<organism evidence="1 2">
    <name type="scientific">Toxocara canis</name>
    <name type="common">Canine roundworm</name>
    <dbReference type="NCBI Taxonomy" id="6265"/>
    <lineage>
        <taxon>Eukaryota</taxon>
        <taxon>Metazoa</taxon>
        <taxon>Ecdysozoa</taxon>
        <taxon>Nematoda</taxon>
        <taxon>Chromadorea</taxon>
        <taxon>Rhabditida</taxon>
        <taxon>Spirurina</taxon>
        <taxon>Ascaridomorpha</taxon>
        <taxon>Ascaridoidea</taxon>
        <taxon>Toxocaridae</taxon>
        <taxon>Toxocara</taxon>
    </lineage>
</organism>
<dbReference type="AlphaFoldDB" id="A0A183UPC2"/>
<keyword evidence="1" id="KW-1185">Reference proteome</keyword>
<dbReference type="PANTHER" id="PTHR37443:SF2">
    <property type="entry name" value="PROTEIN CBG15264"/>
    <property type="match status" value="1"/>
</dbReference>
<evidence type="ECO:0000313" key="2">
    <source>
        <dbReference type="WBParaSite" id="TCNE_0001034201-mRNA-1"/>
    </source>
</evidence>
<evidence type="ECO:0000313" key="1">
    <source>
        <dbReference type="Proteomes" id="UP000050794"/>
    </source>
</evidence>
<accession>A0A183UPC2</accession>